<reference evidence="13" key="1">
    <citation type="journal article" date="2023" name="Plant Biotechnol. J.">
        <title>Chromosome-level wild Hevea brasiliensis genome provides new tools for genomic-assisted breeding and valuable loci to elevate rubber yield.</title>
        <authorList>
            <person name="Cheng H."/>
            <person name="Song X."/>
            <person name="Hu Y."/>
            <person name="Wu T."/>
            <person name="Yang Q."/>
            <person name="An Z."/>
            <person name="Feng S."/>
            <person name="Deng Z."/>
            <person name="Wu W."/>
            <person name="Zeng X."/>
            <person name="Tu M."/>
            <person name="Wang X."/>
            <person name="Huang H."/>
        </authorList>
    </citation>
    <scope>NUCLEOTIDE SEQUENCE</scope>
    <source>
        <strain evidence="13">MT/VB/25A 57/8</strain>
    </source>
</reference>
<feature type="domain" description="SWEET-like" evidence="11">
    <location>
        <begin position="446"/>
        <end position="657"/>
    </location>
</feature>
<feature type="domain" description="DUF2921" evidence="12">
    <location>
        <begin position="2"/>
        <end position="90"/>
    </location>
</feature>
<organism evidence="13 14">
    <name type="scientific">Hevea brasiliensis</name>
    <name type="common">Para rubber tree</name>
    <name type="synonym">Siphonia brasiliensis</name>
    <dbReference type="NCBI Taxonomy" id="3981"/>
    <lineage>
        <taxon>Eukaryota</taxon>
        <taxon>Viridiplantae</taxon>
        <taxon>Streptophyta</taxon>
        <taxon>Embryophyta</taxon>
        <taxon>Tracheophyta</taxon>
        <taxon>Spermatophyta</taxon>
        <taxon>Magnoliopsida</taxon>
        <taxon>eudicotyledons</taxon>
        <taxon>Gunneridae</taxon>
        <taxon>Pentapetalae</taxon>
        <taxon>rosids</taxon>
        <taxon>fabids</taxon>
        <taxon>Malpighiales</taxon>
        <taxon>Euphorbiaceae</taxon>
        <taxon>Crotonoideae</taxon>
        <taxon>Micrandreae</taxon>
        <taxon>Hevea</taxon>
    </lineage>
</organism>
<feature type="transmembrane region" description="Helical" evidence="10">
    <location>
        <begin position="523"/>
        <end position="543"/>
    </location>
</feature>
<protein>
    <recommendedName>
        <fullName evidence="4">RING-type E3 ubiquitin transferase</fullName>
        <ecNumber evidence="4">2.3.2.27</ecNumber>
    </recommendedName>
</protein>
<feature type="transmembrane region" description="Helical" evidence="10">
    <location>
        <begin position="486"/>
        <end position="503"/>
    </location>
</feature>
<keyword evidence="8 10" id="KW-1133">Transmembrane helix</keyword>
<keyword evidence="6 10" id="KW-0812">Transmembrane</keyword>
<evidence type="ECO:0000313" key="13">
    <source>
        <dbReference type="EMBL" id="KAJ9179099.1"/>
    </source>
</evidence>
<evidence type="ECO:0000256" key="8">
    <source>
        <dbReference type="ARBA" id="ARBA00022989"/>
    </source>
</evidence>
<evidence type="ECO:0000259" key="12">
    <source>
        <dbReference type="Pfam" id="PF25333"/>
    </source>
</evidence>
<feature type="transmembrane region" description="Helical" evidence="10">
    <location>
        <begin position="458"/>
        <end position="479"/>
    </location>
</feature>
<evidence type="ECO:0000256" key="6">
    <source>
        <dbReference type="ARBA" id="ARBA00022692"/>
    </source>
</evidence>
<dbReference type="EC" id="2.3.2.27" evidence="4"/>
<dbReference type="PANTHER" id="PTHR33389:SF4">
    <property type="entry name" value="PII, URIDYLYLTRANSFERASE (DUF2921)"/>
    <property type="match status" value="1"/>
</dbReference>
<keyword evidence="7" id="KW-0833">Ubl conjugation pathway</keyword>
<evidence type="ECO:0000256" key="7">
    <source>
        <dbReference type="ARBA" id="ARBA00022786"/>
    </source>
</evidence>
<dbReference type="InterPro" id="IPR057425">
    <property type="entry name" value="DUF2921_N"/>
</dbReference>
<dbReference type="InterPro" id="IPR021319">
    <property type="entry name" value="DUF2921"/>
</dbReference>
<comment type="catalytic activity">
    <reaction evidence="1">
        <text>S-ubiquitinyl-[E2 ubiquitin-conjugating enzyme]-L-cysteine + [acceptor protein]-L-lysine = [E2 ubiquitin-conjugating enzyme]-L-cysteine + N(6)-ubiquitinyl-[acceptor protein]-L-lysine.</text>
        <dbReference type="EC" id="2.3.2.27"/>
    </reaction>
</comment>
<keyword evidence="9 10" id="KW-0472">Membrane</keyword>
<evidence type="ECO:0000256" key="2">
    <source>
        <dbReference type="ARBA" id="ARBA00004127"/>
    </source>
</evidence>
<evidence type="ECO:0000256" key="5">
    <source>
        <dbReference type="ARBA" id="ARBA00022679"/>
    </source>
</evidence>
<accession>A0ABQ9MFK4</accession>
<dbReference type="EMBL" id="JARPOI010000006">
    <property type="protein sequence ID" value="KAJ9179099.1"/>
    <property type="molecule type" value="Genomic_DNA"/>
</dbReference>
<keyword evidence="14" id="KW-1185">Reference proteome</keyword>
<comment type="subcellular location">
    <subcellularLocation>
        <location evidence="2">Endomembrane system</location>
        <topology evidence="2">Multi-pass membrane protein</topology>
    </subcellularLocation>
</comment>
<evidence type="ECO:0000256" key="9">
    <source>
        <dbReference type="ARBA" id="ARBA00023136"/>
    </source>
</evidence>
<sequence length="720" mass="81501">MWPGHAQRSISFQGAYTESKKKWEKESCLSGSTMLLSRESESSDPWEWVKDDQILLVLHHPMSFTLTNRVIKGEIRSLNSKSNLKYFDAVRILSQVSNLYFVSILDTMVDGGIDIYKGTGFCEILGQITGGGAGPFTIVPNWRCDSADDFCSKLATDGSFKGVKLFTQNVKCEQMPAQGNVTVPPMENQFIMAVRSGPNKMTVAAEGVWKSSSGLLCMVGCLGLVDTERSSCNSCICLYIPMSFSIKQRSIVYGSFFSAAKINASYFPSSFEKLVWPTELWNYFRNFRPYCSCSKIEKAIFITVLKKSLLQSPKLEDTEACITILSLLAGDLTLHTSAFPDPFPSSRPTRIDFQMEILSLGPMFGCLEQFSVLFLEGLYDLHVGTVYLVGCRDVQASWNILFDSIDLESVNPAARISISSQCNGDDPLHFGTLRLQTLPIMYRRRQREHILSRRGIEGILQILTVSFAIGCILSQLFYIKQDADSLGYGLPLITGAEALFKRMSFESYETSSYDLEKNRWVHLFDYTAKILAMVSFLLTIRLCQKVDKRVFLCTLTIHVIGCVIVLIVHSLKTSRNLSKWRNMLILLVIPGLCENGKLNFEHVGLVRDFFLLPQIMWLIDLKPLKELSRFQNICPNTFVRNLPHVYDYIRASVPNPYFAGEYEFQRWNYEKLSQSLTAGQYRLLPKGFRVYQRLLSKSFEAELASGVNEDAVATERDDEE</sequence>
<gene>
    <name evidence="13" type="ORF">P3X46_010923</name>
</gene>
<comment type="caution">
    <text evidence="13">The sequence shown here is derived from an EMBL/GenBank/DDBJ whole genome shotgun (WGS) entry which is preliminary data.</text>
</comment>
<evidence type="ECO:0000256" key="3">
    <source>
        <dbReference type="ARBA" id="ARBA00004906"/>
    </source>
</evidence>
<evidence type="ECO:0000256" key="10">
    <source>
        <dbReference type="SAM" id="Phobius"/>
    </source>
</evidence>
<dbReference type="Pfam" id="PF11145">
    <property type="entry name" value="DUF2921"/>
    <property type="match status" value="1"/>
</dbReference>
<evidence type="ECO:0000256" key="1">
    <source>
        <dbReference type="ARBA" id="ARBA00000900"/>
    </source>
</evidence>
<dbReference type="Proteomes" id="UP001174677">
    <property type="component" value="Chromosome 6"/>
</dbReference>
<dbReference type="Pfam" id="PF25333">
    <property type="entry name" value="DUF2921_N"/>
    <property type="match status" value="2"/>
</dbReference>
<keyword evidence="5" id="KW-0808">Transferase</keyword>
<dbReference type="PANTHER" id="PTHR33389">
    <property type="entry name" value="FAMILY PROTEIN, PUTATIVE (DUF2921)-RELATED"/>
    <property type="match status" value="1"/>
</dbReference>
<name>A0ABQ9MFK4_HEVBR</name>
<feature type="domain" description="DUF2921" evidence="12">
    <location>
        <begin position="111"/>
        <end position="268"/>
    </location>
</feature>
<evidence type="ECO:0000313" key="14">
    <source>
        <dbReference type="Proteomes" id="UP001174677"/>
    </source>
</evidence>
<evidence type="ECO:0000259" key="11">
    <source>
        <dbReference type="Pfam" id="PF11145"/>
    </source>
</evidence>
<comment type="pathway">
    <text evidence="3">Protein modification; protein ubiquitination.</text>
</comment>
<proteinExistence type="predicted"/>
<feature type="transmembrane region" description="Helical" evidence="10">
    <location>
        <begin position="550"/>
        <end position="571"/>
    </location>
</feature>
<evidence type="ECO:0000256" key="4">
    <source>
        <dbReference type="ARBA" id="ARBA00012483"/>
    </source>
</evidence>